<dbReference type="EnsemblMetazoa" id="CLYHEMT025640.2">
    <property type="protein sequence ID" value="CLYHEMP025640.2"/>
    <property type="gene ID" value="CLYHEMG025640"/>
</dbReference>
<sequence length="373" mass="43103">SFMISMSVINEISVINDSGKQGVKRKRVGKNGAGWEKSLDYITDGRKRRAKEKVKLEQLENLINQVSMLTKTPIAVFALTSQSEIWLAGTTSKMMEFVRNDDVQKQFEIAAKGDSEPFLNFQSKRSVQNKFAGVENEAEDFEIPVYWEKMNTLKKRDLVRNLVRWYTEAWQPWIPSLKPEWWPNDIQYRSTRKSDVASLDKILKSFFEFRAKSSMASFKASDLPTGEQWADSKWNEESLCPKYWLERHWSPPKTTFDTRLVSIKYRCLVAGTDLEPFHFDTTGECISFALFATPQFSPFMKLATILGCLSNLDVMLEWIKNGFGDMNYEVVQTLFGATNKKELEEQIIQKTIDSSKKFSSFNKNPCKLETRLS</sequence>
<accession>A0A7M5XLS3</accession>
<organism evidence="1 2">
    <name type="scientific">Clytia hemisphaerica</name>
    <dbReference type="NCBI Taxonomy" id="252671"/>
    <lineage>
        <taxon>Eukaryota</taxon>
        <taxon>Metazoa</taxon>
        <taxon>Cnidaria</taxon>
        <taxon>Hydrozoa</taxon>
        <taxon>Hydroidolina</taxon>
        <taxon>Leptothecata</taxon>
        <taxon>Obeliida</taxon>
        <taxon>Clytiidae</taxon>
        <taxon>Clytia</taxon>
    </lineage>
</organism>
<evidence type="ECO:0000313" key="1">
    <source>
        <dbReference type="EnsemblMetazoa" id="CLYHEMP025640.2"/>
    </source>
</evidence>
<reference evidence="1" key="1">
    <citation type="submission" date="2021-01" db="UniProtKB">
        <authorList>
            <consortium name="EnsemblMetazoa"/>
        </authorList>
    </citation>
    <scope>IDENTIFICATION</scope>
</reference>
<keyword evidence="2" id="KW-1185">Reference proteome</keyword>
<dbReference type="Proteomes" id="UP000594262">
    <property type="component" value="Unplaced"/>
</dbReference>
<evidence type="ECO:0000313" key="2">
    <source>
        <dbReference type="Proteomes" id="UP000594262"/>
    </source>
</evidence>
<name>A0A7M5XLS3_9CNID</name>
<proteinExistence type="predicted"/>
<dbReference type="AlphaFoldDB" id="A0A7M5XLS3"/>
<protein>
    <submittedName>
        <fullName evidence="1">Uncharacterized protein</fullName>
    </submittedName>
</protein>